<sequence>MMMCTLYLLVVFLSTIHETWAVRFSVTNNALSTPGGVTFRGKIGETYALGTLISASRSTLRIFQQLNLADRKNVQNVSLLVDDMDGVAYTSNDEIHLSARYVNGYNGDVRREITGVLFHEVAHVWQWNGNGQAPAGLIEGIADFVRLKANYAPSHWVKPGQGQRWDQGYDVTAHFLDYCDSLGNGFVSQLNKLMKTGYSDQFFFQLLGKPVYQLWQDYKVKYNNIA</sequence>
<dbReference type="PANTHER" id="PTHR33321:SF12">
    <property type="entry name" value="PLANT BASIC SECRETORY PROTEIN (BSP) FAMILY PROTEIN"/>
    <property type="match status" value="1"/>
</dbReference>
<proteinExistence type="predicted"/>
<name>A0A371G7F1_MUCPR</name>
<gene>
    <name evidence="2" type="ORF">CR513_32409</name>
</gene>
<evidence type="ECO:0008006" key="4">
    <source>
        <dbReference type="Google" id="ProtNLM"/>
    </source>
</evidence>
<dbReference type="InterPro" id="IPR007541">
    <property type="entry name" value="Uncharacterised_BSP"/>
</dbReference>
<dbReference type="OrthoDB" id="891726at2759"/>
<organism evidence="2 3">
    <name type="scientific">Mucuna pruriens</name>
    <name type="common">Velvet bean</name>
    <name type="synonym">Dolichos pruriens</name>
    <dbReference type="NCBI Taxonomy" id="157652"/>
    <lineage>
        <taxon>Eukaryota</taxon>
        <taxon>Viridiplantae</taxon>
        <taxon>Streptophyta</taxon>
        <taxon>Embryophyta</taxon>
        <taxon>Tracheophyta</taxon>
        <taxon>Spermatophyta</taxon>
        <taxon>Magnoliopsida</taxon>
        <taxon>eudicotyledons</taxon>
        <taxon>Gunneridae</taxon>
        <taxon>Pentapetalae</taxon>
        <taxon>rosids</taxon>
        <taxon>fabids</taxon>
        <taxon>Fabales</taxon>
        <taxon>Fabaceae</taxon>
        <taxon>Papilionoideae</taxon>
        <taxon>50 kb inversion clade</taxon>
        <taxon>NPAAA clade</taxon>
        <taxon>indigoferoid/millettioid clade</taxon>
        <taxon>Phaseoleae</taxon>
        <taxon>Mucuna</taxon>
    </lineage>
</organism>
<dbReference type="Pfam" id="PF04450">
    <property type="entry name" value="BSP"/>
    <property type="match status" value="1"/>
</dbReference>
<dbReference type="Proteomes" id="UP000257109">
    <property type="component" value="Unassembled WGS sequence"/>
</dbReference>
<evidence type="ECO:0000256" key="1">
    <source>
        <dbReference type="SAM" id="SignalP"/>
    </source>
</evidence>
<feature type="signal peptide" evidence="1">
    <location>
        <begin position="1"/>
        <end position="21"/>
    </location>
</feature>
<protein>
    <recommendedName>
        <fullName evidence="4">Basic secretory protease</fullName>
    </recommendedName>
</protein>
<feature type="non-terminal residue" evidence="2">
    <location>
        <position position="1"/>
    </location>
</feature>
<evidence type="ECO:0000313" key="3">
    <source>
        <dbReference type="Proteomes" id="UP000257109"/>
    </source>
</evidence>
<dbReference type="AlphaFoldDB" id="A0A371G7F1"/>
<dbReference type="STRING" id="157652.A0A371G7F1"/>
<evidence type="ECO:0000313" key="2">
    <source>
        <dbReference type="EMBL" id="RDX86273.1"/>
    </source>
</evidence>
<feature type="chain" id="PRO_5016747096" description="Basic secretory protease" evidence="1">
    <location>
        <begin position="22"/>
        <end position="226"/>
    </location>
</feature>
<accession>A0A371G7F1</accession>
<keyword evidence="3" id="KW-1185">Reference proteome</keyword>
<dbReference type="PANTHER" id="PTHR33321">
    <property type="match status" value="1"/>
</dbReference>
<comment type="caution">
    <text evidence="2">The sequence shown here is derived from an EMBL/GenBank/DDBJ whole genome shotgun (WGS) entry which is preliminary data.</text>
</comment>
<keyword evidence="1" id="KW-0732">Signal</keyword>
<dbReference type="EMBL" id="QJKJ01006559">
    <property type="protein sequence ID" value="RDX86273.1"/>
    <property type="molecule type" value="Genomic_DNA"/>
</dbReference>
<reference evidence="2" key="1">
    <citation type="submission" date="2018-05" db="EMBL/GenBank/DDBJ databases">
        <title>Draft genome of Mucuna pruriens seed.</title>
        <authorList>
            <person name="Nnadi N.E."/>
            <person name="Vos R."/>
            <person name="Hasami M.H."/>
            <person name="Devisetty U.K."/>
            <person name="Aguiy J.C."/>
        </authorList>
    </citation>
    <scope>NUCLEOTIDE SEQUENCE [LARGE SCALE GENOMIC DNA]</scope>
    <source>
        <strain evidence="2">JCA_2017</strain>
    </source>
</reference>